<dbReference type="GO" id="GO:0005524">
    <property type="term" value="F:ATP binding"/>
    <property type="evidence" value="ECO:0007669"/>
    <property type="project" value="UniProtKB-KW"/>
</dbReference>
<dbReference type="CDD" id="cd18787">
    <property type="entry name" value="SF2_C_DEAD"/>
    <property type="match status" value="1"/>
</dbReference>
<feature type="short sequence motif" description="Q motif" evidence="9">
    <location>
        <begin position="92"/>
        <end position="120"/>
    </location>
</feature>
<dbReference type="Gene3D" id="3.40.50.300">
    <property type="entry name" value="P-loop containing nucleotide triphosphate hydrolases"/>
    <property type="match status" value="2"/>
</dbReference>
<evidence type="ECO:0000256" key="8">
    <source>
        <dbReference type="ARBA" id="ARBA00047984"/>
    </source>
</evidence>
<feature type="domain" description="DEAD-box RNA helicase Q" evidence="14">
    <location>
        <begin position="92"/>
        <end position="120"/>
    </location>
</feature>
<evidence type="ECO:0000256" key="3">
    <source>
        <dbReference type="ARBA" id="ARBA00022741"/>
    </source>
</evidence>
<dbReference type="InterPro" id="IPR037516">
    <property type="entry name" value="Tripartite_DENN"/>
</dbReference>
<accession>A0A2N1JDN2</accession>
<keyword evidence="7" id="KW-0694">RNA-binding</keyword>
<dbReference type="InterPro" id="IPR024224">
    <property type="entry name" value="DENND6"/>
</dbReference>
<evidence type="ECO:0000256" key="5">
    <source>
        <dbReference type="ARBA" id="ARBA00022806"/>
    </source>
</evidence>
<dbReference type="AlphaFoldDB" id="A0A2N1JDN2"/>
<keyword evidence="4" id="KW-0378">Hydrolase</keyword>
<dbReference type="OrthoDB" id="10265785at2759"/>
<evidence type="ECO:0000259" key="13">
    <source>
        <dbReference type="PROSITE" id="PS51194"/>
    </source>
</evidence>
<evidence type="ECO:0000256" key="2">
    <source>
        <dbReference type="ARBA" id="ARBA00012552"/>
    </source>
</evidence>
<dbReference type="EMBL" id="KZ454989">
    <property type="protein sequence ID" value="PKI84655.1"/>
    <property type="molecule type" value="Genomic_DNA"/>
</dbReference>
<dbReference type="GO" id="GO:0003724">
    <property type="term" value="F:RNA helicase activity"/>
    <property type="evidence" value="ECO:0007669"/>
    <property type="project" value="UniProtKB-EC"/>
</dbReference>
<dbReference type="SMART" id="SM00490">
    <property type="entry name" value="HELICc"/>
    <property type="match status" value="1"/>
</dbReference>
<feature type="domain" description="UDENN" evidence="11">
    <location>
        <begin position="564"/>
        <end position="1051"/>
    </location>
</feature>
<dbReference type="InterPro" id="IPR011545">
    <property type="entry name" value="DEAD/DEAH_box_helicase_dom"/>
</dbReference>
<comment type="similarity">
    <text evidence="1">Belongs to the DENND6 family.</text>
</comment>
<keyword evidence="5" id="KW-0347">Helicase</keyword>
<dbReference type="PANTHER" id="PTHR13677:SF0">
    <property type="entry name" value="LD41638P"/>
    <property type="match status" value="1"/>
</dbReference>
<reference evidence="15 16" key="1">
    <citation type="submission" date="2017-10" db="EMBL/GenBank/DDBJ databases">
        <title>A novel species of cold-tolerant Malassezia isolated from bats.</title>
        <authorList>
            <person name="Lorch J.M."/>
            <person name="Palmer J.M."/>
            <person name="Vanderwolf K.J."/>
            <person name="Schmidt K.Z."/>
            <person name="Verant M.L."/>
            <person name="Weller T.J."/>
            <person name="Blehert D.S."/>
        </authorList>
    </citation>
    <scope>NUCLEOTIDE SEQUENCE [LARGE SCALE GENOMIC DNA]</scope>
    <source>
        <strain evidence="15 16">NWHC:44797-103</strain>
    </source>
</reference>
<dbReference type="InterPro" id="IPR000629">
    <property type="entry name" value="RNA-helicase_DEAD-box_CS"/>
</dbReference>
<dbReference type="Pfam" id="PF00270">
    <property type="entry name" value="DEAD"/>
    <property type="match status" value="1"/>
</dbReference>
<evidence type="ECO:0000313" key="15">
    <source>
        <dbReference type="EMBL" id="PKI84655.1"/>
    </source>
</evidence>
<dbReference type="FunFam" id="3.40.50.300:FF:000849">
    <property type="entry name" value="ATP-dependent RNA helicase DBP5"/>
    <property type="match status" value="1"/>
</dbReference>
<gene>
    <name evidence="15" type="primary">DBP5</name>
    <name evidence="15" type="ORF">MVES_001571</name>
</gene>
<dbReference type="PANTHER" id="PTHR13677">
    <property type="entry name" value="LD41638P"/>
    <property type="match status" value="1"/>
</dbReference>
<keyword evidence="3" id="KW-0547">Nucleotide-binding</keyword>
<sequence length="1166" mass="128980">MADASKSTCSMQLTPAVESLSSRLGGILKDAFQEDADEDELPGGNPPPKADPQAEAPADSKAQDSLTEPSYDVQVTLADQQADPNSPLYSVKSFDELGLHEDLLKGIYSMKFTKPSKIQERALPLLLQNPPRNMIGQSQSGTGKTAAFALTMLSRIDFSVDKPQAIALAPSRELARQIMDVVQTMGRFTPVKTAFAIPDAIKRGEKVHAHLIVGTPGKTFDLIKTRALDPSAVKVFVLDEADNMLDQQGLGEQSIRVKNTMPKTCQVVLFSATFPEHVRAFAMKFAPSANEIRLKQEELSVESIKQFYMDCNTEEHKYDVLVELYSLLTIGQSIIFCAKRETADRIARRMTDEGHRVDSLHGKLDNAERDRTIDSFRSGRSKVLIATNVIARGIDIQQVTLVINYDLPLTQAGEPDSETYLHRIGRTGRFGRRGVSINFVYNAESKRQMEAIEQALHCPIVRVQTEDVEAMESTIKEGTFRGGSQQRSKATPSTHIVMLSNHCTWLPCALLFHLCMARDAGAHMHGDVSLLSMSADDSEDVANVSAALAPIPESTRAQLQRWILSIALVNFDLELGPDVECMYPALDISKEEKDNIAFSAFPDTTVFSDGSLVFSWRVREVPLGASSAMPPRIPDMTEPKVQETGPLRRVSLRHSARQITRSFLGASYELESVPANRPPTSGSRSTSYMYGYTFFLQKRDPLLRRGYFQKSLVLLSHLPYVALFGEMAARVGPVFFEHGLPVLESLVQEIAQWAAPSPGAMLSLPCIGSLLSATLPHGNEAQNGDWASTHGAPILASVPSTPLPVVFQQLVPDLWLVWECMLLADPILVVGRDPRSVSEAVWHMLDLIRPVACAGDYRPYFHIHDYDFRALVSRNKPQAGTVLGVTNPFFLQTCAHWPHVLQLGYEACNVPPKSARRGTVGALAPSFTSKRKRHVSKDRGLLSEVLALAAKPDGHGKANVLLRRYFADLTERFLAPLNRYMASLIPAHFDLSSPAEPPRIKPFHNADFLASLKTHSTPLKMRQRSLSTNASLRHALYADFLQCPNFSLWLQARIHAAQEEQRQRRLAALCTGDVDAFARAHSTAECTDLYVRLFGELRTVHTQLTQPVQTPGRRWRTEGGVLKPTGTDARALETRRAQLKAQLEKLQSAMPAELRAELDAQHGSAD</sequence>
<dbReference type="SUPFAM" id="SSF52540">
    <property type="entry name" value="P-loop containing nucleoside triphosphate hydrolases"/>
    <property type="match status" value="1"/>
</dbReference>
<evidence type="ECO:0000256" key="6">
    <source>
        <dbReference type="ARBA" id="ARBA00022840"/>
    </source>
</evidence>
<dbReference type="Proteomes" id="UP000232875">
    <property type="component" value="Unassembled WGS sequence"/>
</dbReference>
<dbReference type="PROSITE" id="PS51192">
    <property type="entry name" value="HELICASE_ATP_BIND_1"/>
    <property type="match status" value="1"/>
</dbReference>
<organism evidence="15 16">
    <name type="scientific">Malassezia vespertilionis</name>
    <dbReference type="NCBI Taxonomy" id="2020962"/>
    <lineage>
        <taxon>Eukaryota</taxon>
        <taxon>Fungi</taxon>
        <taxon>Dikarya</taxon>
        <taxon>Basidiomycota</taxon>
        <taxon>Ustilaginomycotina</taxon>
        <taxon>Malasseziomycetes</taxon>
        <taxon>Malasseziales</taxon>
        <taxon>Malasseziaceae</taxon>
        <taxon>Malassezia</taxon>
    </lineage>
</organism>
<protein>
    <recommendedName>
        <fullName evidence="2">RNA helicase</fullName>
        <ecNumber evidence="2">3.6.4.13</ecNumber>
    </recommendedName>
</protein>
<evidence type="ECO:0000256" key="7">
    <source>
        <dbReference type="ARBA" id="ARBA00022884"/>
    </source>
</evidence>
<evidence type="ECO:0000256" key="4">
    <source>
        <dbReference type="ARBA" id="ARBA00022801"/>
    </source>
</evidence>
<dbReference type="SMART" id="SM00487">
    <property type="entry name" value="DEXDc"/>
    <property type="match status" value="1"/>
</dbReference>
<feature type="region of interest" description="Disordered" evidence="10">
    <location>
        <begin position="1109"/>
        <end position="1128"/>
    </location>
</feature>
<dbReference type="STRING" id="2020962.A0A2N1JDN2"/>
<comment type="catalytic activity">
    <reaction evidence="8">
        <text>ATP + H2O = ADP + phosphate + H(+)</text>
        <dbReference type="Rhea" id="RHEA:13065"/>
        <dbReference type="ChEBI" id="CHEBI:15377"/>
        <dbReference type="ChEBI" id="CHEBI:15378"/>
        <dbReference type="ChEBI" id="CHEBI:30616"/>
        <dbReference type="ChEBI" id="CHEBI:43474"/>
        <dbReference type="ChEBI" id="CHEBI:456216"/>
        <dbReference type="EC" id="3.6.4.13"/>
    </reaction>
</comment>
<dbReference type="PROSITE" id="PS51195">
    <property type="entry name" value="Q_MOTIF"/>
    <property type="match status" value="1"/>
</dbReference>
<feature type="domain" description="Helicase ATP-binding" evidence="12">
    <location>
        <begin position="125"/>
        <end position="292"/>
    </location>
</feature>
<dbReference type="InterPro" id="IPR001650">
    <property type="entry name" value="Helicase_C-like"/>
</dbReference>
<name>A0A2N1JDN2_9BASI</name>
<dbReference type="GO" id="GO:0016787">
    <property type="term" value="F:hydrolase activity"/>
    <property type="evidence" value="ECO:0007669"/>
    <property type="project" value="UniProtKB-KW"/>
</dbReference>
<dbReference type="InterPro" id="IPR014014">
    <property type="entry name" value="RNA_helicase_DEAD_Q_motif"/>
</dbReference>
<dbReference type="PROSITE" id="PS51194">
    <property type="entry name" value="HELICASE_CTER"/>
    <property type="match status" value="1"/>
</dbReference>
<evidence type="ECO:0000259" key="12">
    <source>
        <dbReference type="PROSITE" id="PS51192"/>
    </source>
</evidence>
<dbReference type="PROSITE" id="PS50211">
    <property type="entry name" value="DENN"/>
    <property type="match status" value="1"/>
</dbReference>
<keyword evidence="16" id="KW-1185">Reference proteome</keyword>
<evidence type="ECO:0000256" key="1">
    <source>
        <dbReference type="ARBA" id="ARBA00007159"/>
    </source>
</evidence>
<proteinExistence type="inferred from homology"/>
<feature type="region of interest" description="Disordered" evidence="10">
    <location>
        <begin position="25"/>
        <end position="69"/>
    </location>
</feature>
<dbReference type="InterPro" id="IPR014001">
    <property type="entry name" value="Helicase_ATP-bd"/>
</dbReference>
<dbReference type="EC" id="3.6.4.13" evidence="2"/>
<dbReference type="Pfam" id="PF00271">
    <property type="entry name" value="Helicase_C"/>
    <property type="match status" value="1"/>
</dbReference>
<dbReference type="GO" id="GO:0005085">
    <property type="term" value="F:guanyl-nucleotide exchange factor activity"/>
    <property type="evidence" value="ECO:0007669"/>
    <property type="project" value="InterPro"/>
</dbReference>
<dbReference type="PROSITE" id="PS00039">
    <property type="entry name" value="DEAD_ATP_HELICASE"/>
    <property type="match status" value="1"/>
</dbReference>
<evidence type="ECO:0000259" key="11">
    <source>
        <dbReference type="PROSITE" id="PS50211"/>
    </source>
</evidence>
<evidence type="ECO:0000256" key="10">
    <source>
        <dbReference type="SAM" id="MobiDB-lite"/>
    </source>
</evidence>
<evidence type="ECO:0000313" key="16">
    <source>
        <dbReference type="Proteomes" id="UP000232875"/>
    </source>
</evidence>
<feature type="domain" description="Helicase C-terminal" evidence="13">
    <location>
        <begin position="303"/>
        <end position="469"/>
    </location>
</feature>
<evidence type="ECO:0000256" key="9">
    <source>
        <dbReference type="PROSITE-ProRule" id="PRU00552"/>
    </source>
</evidence>
<dbReference type="InterPro" id="IPR027417">
    <property type="entry name" value="P-loop_NTPase"/>
</dbReference>
<dbReference type="CDD" id="cd17963">
    <property type="entry name" value="DEADc_DDX19_DDX25"/>
    <property type="match status" value="1"/>
</dbReference>
<dbReference type="GO" id="GO:0055037">
    <property type="term" value="C:recycling endosome"/>
    <property type="evidence" value="ECO:0007669"/>
    <property type="project" value="TreeGrafter"/>
</dbReference>
<dbReference type="GO" id="GO:0003723">
    <property type="term" value="F:RNA binding"/>
    <property type="evidence" value="ECO:0007669"/>
    <property type="project" value="UniProtKB-KW"/>
</dbReference>
<keyword evidence="6" id="KW-0067">ATP-binding</keyword>
<evidence type="ECO:0000259" key="14">
    <source>
        <dbReference type="PROSITE" id="PS51195"/>
    </source>
</evidence>